<keyword evidence="5" id="KW-1185">Reference proteome</keyword>
<dbReference type="InterPro" id="IPR011990">
    <property type="entry name" value="TPR-like_helical_dom_sf"/>
</dbReference>
<evidence type="ECO:0000313" key="4">
    <source>
        <dbReference type="EMBL" id="SDY61125.1"/>
    </source>
</evidence>
<dbReference type="GO" id="GO:0005524">
    <property type="term" value="F:ATP binding"/>
    <property type="evidence" value="ECO:0007669"/>
    <property type="project" value="InterPro"/>
</dbReference>
<dbReference type="InterPro" id="IPR011009">
    <property type="entry name" value="Kinase-like_dom_sf"/>
</dbReference>
<dbReference type="Gene3D" id="3.40.50.300">
    <property type="entry name" value="P-loop containing nucleotide triphosphate hydrolases"/>
    <property type="match status" value="1"/>
</dbReference>
<dbReference type="SUPFAM" id="SSF55781">
    <property type="entry name" value="GAF domain-like"/>
    <property type="match status" value="2"/>
</dbReference>
<dbReference type="CDD" id="cd01949">
    <property type="entry name" value="GGDEF"/>
    <property type="match status" value="1"/>
</dbReference>
<name>A0A1H3LB72_9FIRM</name>
<sequence>MQLINNRYRIKDTYKVYDDSTIFTVHDLWNNNEELLLKLLSGDKNATLIDEFIHVFIEISSLKHKGIISNHSFDIVNSIDNKPTIVKQYFYTMDYVNSNKLTSYIGRLNIEQILSIVVQLLEVVSYLAFRGYPYRYINPDNIFVIDDRDNFKIKLNDFAEIILRERKNIYNDEYSDYMAPEARYNNANNSSDIYSIGMLLKTMLIGKAPNLIGHAFKAASHLKLNKNQEDLIDDLISRLVNKDLSLRLVEPTEIVNEINKIFGKDYRLKLKESRNKLIFNHPIVGRDREINIVLDIDKNIGNNNLDKKLISFTGEDGIGKTRLLEELEYRLRMRGRTVFYTSITDSNAKELSGIIKILRSMIKDCDSYLIEKYGCELVKIIPEISESGDIKPSSMLSGTRERLRLYDRITNFIIDNIKNNPTYILIDDLHNSDIETINLLNYLINSGRQVPLILIASYHKDMLEKKKALNDTINTWIKSRKAHEYRLFRLNLNETSDLIKSILGISYKAINFSTRVMNETLGNPGYIEEAIKNLVATGELFINEKGNWDVPTKNYASLYIPSNIGDAIKRQIKLLDKELYDIAKYISIFNTSVSKTIIRKLAEDYGIDSDQLVDKLASMKILDERVEDWGYTYDFYNRQIKMFIYSDIKEDEKQELHRKAAEILEQTYIQQDRGNVDELIYHYNMSKQLDKAIKHTILNAKKMKGLVGNIQCIHLWENANELMKGRRDIHKLEVLTNLGSLYLLHGMTGKSINCYKEGLKIAEELKENKYIAICNNGLSSVFLRRYDMDLAEKHADQAKKISQDHDYTEELLESIRNLYKIYISKGEYDTVLEHIDKYLDMAKEHDFDLYAGYLYNHKGIIKAFTDQIEQALDYFVTSYQYLQKSGDLAESTRALNNIGSIYSEYFDDIDLAMAYFKEGLEITKKYQSLETEGNFLNNIGELYFRTNDYALAKDYIKKVENIAKDIEDEGLLFLSYINLGLIYLRIGQFDKCYKLYEKVKKTFDEGFVEEQYISRYYYFLGEFYFTFGVCDKALEYFNKTIESCNQLENILKLDSYLKKVLLEYCEERNATEENIENVRELYRLSGYCGERRRALLTLANTLMIYDNAKLAEDLLLEDDKLIGKYTTKYLDILRDMTIGKLNKNYEQLTNVSKRVKNSGHYRVELSNYVELGDICFENKQYYKSANYYLTALDLLYRLTRKIPNKKLQVNFVKKNMASEIISKLNKIVLVIKGDNALNINTIEFTEAMELEDYFNIKKIVELFNENIFNFDIKEDSDPSLKGVYSFEELILQLSNNYNHNLNMILKYAVDKTYANRGIICVHDYESGELVTVASTSEDDIIPEEERILSEVKKKNRGILINKSFDYEEQEQLQYADDNIKAIICMPIFKLQASDHIEEVAERRKSYTHINNEDIIGYLYLDTDKLFNKFDNKRLKIIDALSHLISINIDNYILKIISSIDKMTGAYTRKYFDSIFKDFILLARRSGTEFSVIMLDLDKFKNVNDTFGHRMGDEILNRIGNIILKNIRKTDMVGRYGGEEFIIILPNTNKDQGKKIAEKIRKSVEKTVMINEDYPITISLGISSFPDHGQTPDELIEKADQALYNAKELGRNKSIIWSDDIGKSNKRLDKLAGIITGNTVHDQRIGLVLVEIIELMREKSSKEDKIFRILGRLIEILEAEKGTLIIVDKDQNIQNIYGRQRFLDIWAENPECNDKVIYEIINEQIGKFFIDWEDIRGIDLVTGKPNWLSIIAVPLINNGEIKGVLKITVPIKEKEFDYNSYNFVNTISDIIAAML</sequence>
<dbReference type="InterPro" id="IPR050469">
    <property type="entry name" value="Diguanylate_Cyclase"/>
</dbReference>
<dbReference type="OrthoDB" id="9805474at2"/>
<dbReference type="NCBIfam" id="TIGR00254">
    <property type="entry name" value="GGDEF"/>
    <property type="match status" value="1"/>
</dbReference>
<organism evidence="4 5">
    <name type="scientific">Proteiniborus ethanoligenes</name>
    <dbReference type="NCBI Taxonomy" id="415015"/>
    <lineage>
        <taxon>Bacteria</taxon>
        <taxon>Bacillati</taxon>
        <taxon>Bacillota</taxon>
        <taxon>Clostridia</taxon>
        <taxon>Eubacteriales</taxon>
        <taxon>Proteiniborus</taxon>
    </lineage>
</organism>
<dbReference type="RefSeq" id="WP_091726627.1">
    <property type="nucleotide sequence ID" value="NZ_FNQE01000003.1"/>
</dbReference>
<dbReference type="InterPro" id="IPR029016">
    <property type="entry name" value="GAF-like_dom_sf"/>
</dbReference>
<dbReference type="InterPro" id="IPR000160">
    <property type="entry name" value="GGDEF_dom"/>
</dbReference>
<accession>A0A1H3LB72</accession>
<dbReference type="InterPro" id="IPR000719">
    <property type="entry name" value="Prot_kinase_dom"/>
</dbReference>
<dbReference type="GO" id="GO:0004672">
    <property type="term" value="F:protein kinase activity"/>
    <property type="evidence" value="ECO:0007669"/>
    <property type="project" value="InterPro"/>
</dbReference>
<dbReference type="GO" id="GO:0005886">
    <property type="term" value="C:plasma membrane"/>
    <property type="evidence" value="ECO:0007669"/>
    <property type="project" value="TreeGrafter"/>
</dbReference>
<dbReference type="SUPFAM" id="SSF56112">
    <property type="entry name" value="Protein kinase-like (PK-like)"/>
    <property type="match status" value="1"/>
</dbReference>
<dbReference type="InterPro" id="IPR041664">
    <property type="entry name" value="AAA_16"/>
</dbReference>
<dbReference type="PROSITE" id="PS50887">
    <property type="entry name" value="GGDEF"/>
    <property type="match status" value="1"/>
</dbReference>
<proteinExistence type="predicted"/>
<dbReference type="Pfam" id="PF00990">
    <property type="entry name" value="GGDEF"/>
    <property type="match status" value="1"/>
</dbReference>
<dbReference type="SUPFAM" id="SSF52540">
    <property type="entry name" value="P-loop containing nucleoside triphosphate hydrolases"/>
    <property type="match status" value="1"/>
</dbReference>
<evidence type="ECO:0000259" key="3">
    <source>
        <dbReference type="PROSITE" id="PS50887"/>
    </source>
</evidence>
<dbReference type="FunFam" id="3.30.70.270:FF:000001">
    <property type="entry name" value="Diguanylate cyclase domain protein"/>
    <property type="match status" value="1"/>
</dbReference>
<dbReference type="PANTHER" id="PTHR45138:SF9">
    <property type="entry name" value="DIGUANYLATE CYCLASE DGCM-RELATED"/>
    <property type="match status" value="1"/>
</dbReference>
<dbReference type="Pfam" id="PF00069">
    <property type="entry name" value="Pkinase"/>
    <property type="match status" value="1"/>
</dbReference>
<evidence type="ECO:0000256" key="1">
    <source>
        <dbReference type="ARBA" id="ARBA00004167"/>
    </source>
</evidence>
<dbReference type="EMBL" id="FNQE01000003">
    <property type="protein sequence ID" value="SDY61125.1"/>
    <property type="molecule type" value="Genomic_DNA"/>
</dbReference>
<comment type="subcellular location">
    <subcellularLocation>
        <location evidence="1">Membrane</location>
        <topology evidence="1">Single-pass membrane protein</topology>
    </subcellularLocation>
</comment>
<evidence type="ECO:0000313" key="5">
    <source>
        <dbReference type="Proteomes" id="UP000198625"/>
    </source>
</evidence>
<gene>
    <name evidence="4" type="ORF">SAMN05660462_00447</name>
</gene>
<dbReference type="Pfam" id="PF13181">
    <property type="entry name" value="TPR_8"/>
    <property type="match status" value="3"/>
</dbReference>
<dbReference type="SMART" id="SM00267">
    <property type="entry name" value="GGDEF"/>
    <property type="match status" value="1"/>
</dbReference>
<evidence type="ECO:0000259" key="2">
    <source>
        <dbReference type="PROSITE" id="PS50011"/>
    </source>
</evidence>
<dbReference type="PROSITE" id="PS50011">
    <property type="entry name" value="PROTEIN_KINASE_DOM"/>
    <property type="match status" value="1"/>
</dbReference>
<dbReference type="Pfam" id="PF13191">
    <property type="entry name" value="AAA_16"/>
    <property type="match status" value="1"/>
</dbReference>
<feature type="domain" description="GGDEF" evidence="3">
    <location>
        <begin position="1487"/>
        <end position="1618"/>
    </location>
</feature>
<dbReference type="InterPro" id="IPR027417">
    <property type="entry name" value="P-loop_NTPase"/>
</dbReference>
<dbReference type="InterPro" id="IPR019734">
    <property type="entry name" value="TPR_rpt"/>
</dbReference>
<dbReference type="Gene3D" id="3.30.70.270">
    <property type="match status" value="1"/>
</dbReference>
<protein>
    <submittedName>
        <fullName evidence="4">Diguanylate cyclase (GGDEF) domain-containing protein</fullName>
    </submittedName>
</protein>
<dbReference type="Gene3D" id="1.25.40.10">
    <property type="entry name" value="Tetratricopeptide repeat domain"/>
    <property type="match status" value="2"/>
</dbReference>
<dbReference type="SMART" id="SM00220">
    <property type="entry name" value="S_TKc"/>
    <property type="match status" value="1"/>
</dbReference>
<dbReference type="InterPro" id="IPR043128">
    <property type="entry name" value="Rev_trsase/Diguanyl_cyclase"/>
</dbReference>
<dbReference type="Gene3D" id="3.30.450.40">
    <property type="match status" value="2"/>
</dbReference>
<dbReference type="InterPro" id="IPR029787">
    <property type="entry name" value="Nucleotide_cyclase"/>
</dbReference>
<dbReference type="SMART" id="SM00028">
    <property type="entry name" value="TPR"/>
    <property type="match status" value="9"/>
</dbReference>
<dbReference type="GO" id="GO:1902201">
    <property type="term" value="P:negative regulation of bacterial-type flagellum-dependent cell motility"/>
    <property type="evidence" value="ECO:0007669"/>
    <property type="project" value="TreeGrafter"/>
</dbReference>
<dbReference type="Proteomes" id="UP000198625">
    <property type="component" value="Unassembled WGS sequence"/>
</dbReference>
<feature type="domain" description="Protein kinase" evidence="2">
    <location>
        <begin position="8"/>
        <end position="262"/>
    </location>
</feature>
<dbReference type="SUPFAM" id="SSF55073">
    <property type="entry name" value="Nucleotide cyclase"/>
    <property type="match status" value="1"/>
</dbReference>
<dbReference type="SUPFAM" id="SSF48452">
    <property type="entry name" value="TPR-like"/>
    <property type="match status" value="2"/>
</dbReference>
<dbReference type="Gene3D" id="1.10.510.10">
    <property type="entry name" value="Transferase(Phosphotransferase) domain 1"/>
    <property type="match status" value="1"/>
</dbReference>
<dbReference type="PANTHER" id="PTHR45138">
    <property type="entry name" value="REGULATORY COMPONENTS OF SENSORY TRANSDUCTION SYSTEM"/>
    <property type="match status" value="1"/>
</dbReference>
<reference evidence="4 5" key="1">
    <citation type="submission" date="2016-10" db="EMBL/GenBank/DDBJ databases">
        <authorList>
            <person name="de Groot N.N."/>
        </authorList>
    </citation>
    <scope>NUCLEOTIDE SEQUENCE [LARGE SCALE GENOMIC DNA]</scope>
    <source>
        <strain evidence="4 5">DSM 21650</strain>
    </source>
</reference>
<dbReference type="GO" id="GO:0043709">
    <property type="term" value="P:cell adhesion involved in single-species biofilm formation"/>
    <property type="evidence" value="ECO:0007669"/>
    <property type="project" value="TreeGrafter"/>
</dbReference>
<dbReference type="STRING" id="415015.SAMN05660462_00447"/>
<dbReference type="GO" id="GO:0052621">
    <property type="term" value="F:diguanylate cyclase activity"/>
    <property type="evidence" value="ECO:0007669"/>
    <property type="project" value="TreeGrafter"/>
</dbReference>